<dbReference type="EMBL" id="BPLQ01009579">
    <property type="protein sequence ID" value="GIY44902.1"/>
    <property type="molecule type" value="Genomic_DNA"/>
</dbReference>
<dbReference type="SUPFAM" id="SSF51206">
    <property type="entry name" value="cAMP-binding domain-like"/>
    <property type="match status" value="1"/>
</dbReference>
<comment type="caution">
    <text evidence="1">The sequence shown here is derived from an EMBL/GenBank/DDBJ whole genome shotgun (WGS) entry which is preliminary data.</text>
</comment>
<dbReference type="Gene3D" id="2.60.120.10">
    <property type="entry name" value="Jelly Rolls"/>
    <property type="match status" value="1"/>
</dbReference>
<reference evidence="1 2" key="1">
    <citation type="submission" date="2021-06" db="EMBL/GenBank/DDBJ databases">
        <title>Caerostris darwini draft genome.</title>
        <authorList>
            <person name="Kono N."/>
            <person name="Arakawa K."/>
        </authorList>
    </citation>
    <scope>NUCLEOTIDE SEQUENCE [LARGE SCALE GENOMIC DNA]</scope>
</reference>
<name>A0AAV4THN1_9ARAC</name>
<dbReference type="PANTHER" id="PTHR45638">
    <property type="entry name" value="CYCLIC NUCLEOTIDE-GATED CATION CHANNEL SUBUNIT A"/>
    <property type="match status" value="1"/>
</dbReference>
<evidence type="ECO:0000313" key="2">
    <source>
        <dbReference type="Proteomes" id="UP001054837"/>
    </source>
</evidence>
<dbReference type="GO" id="GO:0005221">
    <property type="term" value="F:intracellularly cyclic nucleotide-activated monoatomic cation channel activity"/>
    <property type="evidence" value="ECO:0007669"/>
    <property type="project" value="InterPro"/>
</dbReference>
<dbReference type="InterPro" id="IPR018490">
    <property type="entry name" value="cNMP-bd_dom_sf"/>
</dbReference>
<dbReference type="AlphaFoldDB" id="A0AAV4THN1"/>
<accession>A0AAV4THN1</accession>
<evidence type="ECO:0008006" key="3">
    <source>
        <dbReference type="Google" id="ProtNLM"/>
    </source>
</evidence>
<dbReference type="InterPro" id="IPR050866">
    <property type="entry name" value="CNG_cation_channel"/>
</dbReference>
<proteinExistence type="predicted"/>
<dbReference type="Proteomes" id="UP001054837">
    <property type="component" value="Unassembled WGS sequence"/>
</dbReference>
<gene>
    <name evidence="1" type="ORF">CDAR_241191</name>
</gene>
<keyword evidence="2" id="KW-1185">Reference proteome</keyword>
<dbReference type="GO" id="GO:0044877">
    <property type="term" value="F:protein-containing complex binding"/>
    <property type="evidence" value="ECO:0007669"/>
    <property type="project" value="TreeGrafter"/>
</dbReference>
<protein>
    <recommendedName>
        <fullName evidence="3">Cyclic nucleotide-binding domain-containing protein</fullName>
    </recommendedName>
</protein>
<evidence type="ECO:0000313" key="1">
    <source>
        <dbReference type="EMBL" id="GIY44902.1"/>
    </source>
</evidence>
<organism evidence="1 2">
    <name type="scientific">Caerostris darwini</name>
    <dbReference type="NCBI Taxonomy" id="1538125"/>
    <lineage>
        <taxon>Eukaryota</taxon>
        <taxon>Metazoa</taxon>
        <taxon>Ecdysozoa</taxon>
        <taxon>Arthropoda</taxon>
        <taxon>Chelicerata</taxon>
        <taxon>Arachnida</taxon>
        <taxon>Araneae</taxon>
        <taxon>Araneomorphae</taxon>
        <taxon>Entelegynae</taxon>
        <taxon>Araneoidea</taxon>
        <taxon>Araneidae</taxon>
        <taxon>Caerostris</taxon>
    </lineage>
</organism>
<dbReference type="InterPro" id="IPR014710">
    <property type="entry name" value="RmlC-like_jellyroll"/>
</dbReference>
<sequence length="90" mass="10102">MQSPCSPTDNAFLSSFFNRRTADVRSIGYSELLCLSRRDLMSALVEYPEAKSVLEDQAKKRMKTNLQAQRAFSVDALLRNSQEHSSVDSG</sequence>
<dbReference type="PANTHER" id="PTHR45638:SF13">
    <property type="entry name" value="CYCLIC NUCLEOTIDE-BINDING DOMAIN-CONTAINING PROTEIN"/>
    <property type="match status" value="1"/>
</dbReference>